<evidence type="ECO:0000259" key="2">
    <source>
        <dbReference type="Pfam" id="PF08308"/>
    </source>
</evidence>
<sequence length="133" mass="14610">MRKKVLAAILLALFTSACAKQQALFISEPAGASVFINGEKIGTTPCTYNYSLSAGQRLQVSLEKSGYEEIHYRIKTDEVDARERAKWLAAGVVWSPLWLGTLFTKKLKDSYEIVMQEETTTLTAGGSAQSDSL</sequence>
<dbReference type="EMBL" id="CP092109">
    <property type="protein sequence ID" value="UWZ80232.1"/>
    <property type="molecule type" value="Genomic_DNA"/>
</dbReference>
<organism evidence="3 4">
    <name type="scientific">Geoalkalibacter halelectricus</name>
    <dbReference type="NCBI Taxonomy" id="2847045"/>
    <lineage>
        <taxon>Bacteria</taxon>
        <taxon>Pseudomonadati</taxon>
        <taxon>Thermodesulfobacteriota</taxon>
        <taxon>Desulfuromonadia</taxon>
        <taxon>Desulfuromonadales</taxon>
        <taxon>Geoalkalibacteraceae</taxon>
        <taxon>Geoalkalibacter</taxon>
    </lineage>
</organism>
<reference evidence="3" key="1">
    <citation type="journal article" date="2022" name="Environ. Microbiol.">
        <title>Geoalkalibacter halelectricus SAP #1 sp. nov. possessing extracellular electron transfer and mineral#reducing capabilities from a haloalkaline environment.</title>
        <authorList>
            <person name="Yadav S."/>
            <person name="Singh R."/>
            <person name="Sundharam S.S."/>
            <person name="Chaudhary S."/>
            <person name="Krishnamurthi S."/>
            <person name="Patil S.A."/>
        </authorList>
    </citation>
    <scope>NUCLEOTIDE SEQUENCE</scope>
    <source>
        <strain evidence="3">SAP-1</strain>
    </source>
</reference>
<accession>A0ABY5ZM36</accession>
<proteinExistence type="predicted"/>
<dbReference type="InterPro" id="IPR013229">
    <property type="entry name" value="PEGA"/>
</dbReference>
<keyword evidence="4" id="KW-1185">Reference proteome</keyword>
<evidence type="ECO:0000313" key="4">
    <source>
        <dbReference type="Proteomes" id="UP001060414"/>
    </source>
</evidence>
<name>A0ABY5ZM36_9BACT</name>
<dbReference type="PROSITE" id="PS51257">
    <property type="entry name" value="PROKAR_LIPOPROTEIN"/>
    <property type="match status" value="1"/>
</dbReference>
<evidence type="ECO:0000313" key="3">
    <source>
        <dbReference type="EMBL" id="UWZ80232.1"/>
    </source>
</evidence>
<feature type="domain" description="PEGA" evidence="2">
    <location>
        <begin position="27"/>
        <end position="77"/>
    </location>
</feature>
<dbReference type="RefSeq" id="WP_260748589.1">
    <property type="nucleotide sequence ID" value="NZ_CP092109.1"/>
</dbReference>
<protein>
    <submittedName>
        <fullName evidence="3">PEGA domain-containing protein</fullName>
    </submittedName>
</protein>
<evidence type="ECO:0000256" key="1">
    <source>
        <dbReference type="SAM" id="SignalP"/>
    </source>
</evidence>
<feature type="signal peptide" evidence="1">
    <location>
        <begin position="1"/>
        <end position="19"/>
    </location>
</feature>
<gene>
    <name evidence="3" type="ORF">L9S41_02255</name>
</gene>
<dbReference type="Proteomes" id="UP001060414">
    <property type="component" value="Chromosome"/>
</dbReference>
<feature type="chain" id="PRO_5046997882" evidence="1">
    <location>
        <begin position="20"/>
        <end position="133"/>
    </location>
</feature>
<keyword evidence="1" id="KW-0732">Signal</keyword>
<dbReference type="Pfam" id="PF08308">
    <property type="entry name" value="PEGA"/>
    <property type="match status" value="1"/>
</dbReference>